<dbReference type="AlphaFoldDB" id="A0A917V475"/>
<dbReference type="EMBL" id="BMMW01000001">
    <property type="protein sequence ID" value="GGK35274.1"/>
    <property type="molecule type" value="Genomic_DNA"/>
</dbReference>
<protein>
    <submittedName>
        <fullName evidence="1">Uncharacterized protein</fullName>
    </submittedName>
</protein>
<name>A0A917V475_9NOCA</name>
<reference evidence="1" key="1">
    <citation type="journal article" date="2014" name="Int. J. Syst. Evol. Microbiol.">
        <title>Complete genome sequence of Corynebacterium casei LMG S-19264T (=DSM 44701T), isolated from a smear-ripened cheese.</title>
        <authorList>
            <consortium name="US DOE Joint Genome Institute (JGI-PGF)"/>
            <person name="Walter F."/>
            <person name="Albersmeier A."/>
            <person name="Kalinowski J."/>
            <person name="Ruckert C."/>
        </authorList>
    </citation>
    <scope>NUCLEOTIDE SEQUENCE</scope>
    <source>
        <strain evidence="1">CGMCC 4.7278</strain>
    </source>
</reference>
<comment type="caution">
    <text evidence="1">The sequence shown here is derived from an EMBL/GenBank/DDBJ whole genome shotgun (WGS) entry which is preliminary data.</text>
</comment>
<organism evidence="1 2">
    <name type="scientific">Nocardia camponoti</name>
    <dbReference type="NCBI Taxonomy" id="1616106"/>
    <lineage>
        <taxon>Bacteria</taxon>
        <taxon>Bacillati</taxon>
        <taxon>Actinomycetota</taxon>
        <taxon>Actinomycetes</taxon>
        <taxon>Mycobacteriales</taxon>
        <taxon>Nocardiaceae</taxon>
        <taxon>Nocardia</taxon>
    </lineage>
</organism>
<keyword evidence="2" id="KW-1185">Reference proteome</keyword>
<sequence>MYRQRVTSGQLGRYTQWMSFFTTGVLVVAILLAGPASAQQSNQGQPDLELQVGDPQNRSIGAGSCSGFFHDPQAVNGFLEWGLESHCAGSGWFPHHISVTLQKQRKTPWFPDIFFDDIDTMASESYQFGWADISLLEHNNTICANSDQTVYRLEGTITAGENEVTGISEEFTLYCGVET</sequence>
<reference evidence="1" key="2">
    <citation type="submission" date="2020-09" db="EMBL/GenBank/DDBJ databases">
        <authorList>
            <person name="Sun Q."/>
            <person name="Zhou Y."/>
        </authorList>
    </citation>
    <scope>NUCLEOTIDE SEQUENCE</scope>
    <source>
        <strain evidence="1">CGMCC 4.7278</strain>
    </source>
</reference>
<proteinExistence type="predicted"/>
<accession>A0A917V475</accession>
<gene>
    <name evidence="1" type="ORF">GCM10011591_03680</name>
</gene>
<evidence type="ECO:0000313" key="1">
    <source>
        <dbReference type="EMBL" id="GGK35274.1"/>
    </source>
</evidence>
<dbReference type="Proteomes" id="UP000612956">
    <property type="component" value="Unassembled WGS sequence"/>
</dbReference>
<evidence type="ECO:0000313" key="2">
    <source>
        <dbReference type="Proteomes" id="UP000612956"/>
    </source>
</evidence>